<organism evidence="1 2">
    <name type="scientific">candidate division WWE3 bacterium RIFOXYB1_FULL_42_27</name>
    <dbReference type="NCBI Taxonomy" id="1802638"/>
    <lineage>
        <taxon>Bacteria</taxon>
        <taxon>Katanobacteria</taxon>
    </lineage>
</organism>
<reference evidence="1 2" key="1">
    <citation type="journal article" date="2016" name="Nat. Commun.">
        <title>Thousands of microbial genomes shed light on interconnected biogeochemical processes in an aquifer system.</title>
        <authorList>
            <person name="Anantharaman K."/>
            <person name="Brown C.T."/>
            <person name="Hug L.A."/>
            <person name="Sharon I."/>
            <person name="Castelle C.J."/>
            <person name="Probst A.J."/>
            <person name="Thomas B.C."/>
            <person name="Singh A."/>
            <person name="Wilkins M.J."/>
            <person name="Karaoz U."/>
            <person name="Brodie E.L."/>
            <person name="Williams K.H."/>
            <person name="Hubbard S.S."/>
            <person name="Banfield J.F."/>
        </authorList>
    </citation>
    <scope>NUCLEOTIDE SEQUENCE [LARGE SCALE GENOMIC DNA]</scope>
</reference>
<proteinExistence type="predicted"/>
<name>A0A1F4W2R5_UNCKA</name>
<evidence type="ECO:0000313" key="1">
    <source>
        <dbReference type="EMBL" id="OGC63681.1"/>
    </source>
</evidence>
<dbReference type="EMBL" id="MEVV01000008">
    <property type="protein sequence ID" value="OGC63681.1"/>
    <property type="molecule type" value="Genomic_DNA"/>
</dbReference>
<dbReference type="AlphaFoldDB" id="A0A1F4W2R5"/>
<accession>A0A1F4W2R5</accession>
<evidence type="ECO:0000313" key="2">
    <source>
        <dbReference type="Proteomes" id="UP000177955"/>
    </source>
</evidence>
<dbReference type="Proteomes" id="UP000177955">
    <property type="component" value="Unassembled WGS sequence"/>
</dbReference>
<sequence>MKIDRRVGGRNFRQYNVHERISDSGMEIFEFPLNPFLLQDSNVGYIGHNLILKLNDIDGIEQVALKPFCLYVEKNSAFTWKELESDILFTLESAVGKPVVIKVR</sequence>
<comment type="caution">
    <text evidence="1">The sequence shown here is derived from an EMBL/GenBank/DDBJ whole genome shotgun (WGS) entry which is preliminary data.</text>
</comment>
<protein>
    <submittedName>
        <fullName evidence="1">Uncharacterized protein</fullName>
    </submittedName>
</protein>
<gene>
    <name evidence="1" type="ORF">A2399_03875</name>
</gene>